<dbReference type="OrthoDB" id="9775180at2"/>
<evidence type="ECO:0008006" key="3">
    <source>
        <dbReference type="Google" id="ProtNLM"/>
    </source>
</evidence>
<keyword evidence="2" id="KW-1185">Reference proteome</keyword>
<dbReference type="STRING" id="1862672.BO225_03850"/>
<dbReference type="SUPFAM" id="SSF51735">
    <property type="entry name" value="NAD(P)-binding Rossmann-fold domains"/>
    <property type="match status" value="1"/>
</dbReference>
<reference evidence="1 2" key="1">
    <citation type="submission" date="2016-11" db="EMBL/GenBank/DDBJ databases">
        <title>Description of two novel members of the family Erysipelotrichaceae: Ileibacterium lipovorans gen. nov., sp. nov. and Dubosiella newyorkensis, gen. nov., sp. nov.</title>
        <authorList>
            <person name="Cox L.M."/>
            <person name="Sohn J."/>
            <person name="Tyrrell K.L."/>
            <person name="Citron D.M."/>
            <person name="Lawson P.A."/>
            <person name="Patel N.B."/>
            <person name="Iizumi T."/>
            <person name="Perez-Perez G.I."/>
            <person name="Goldstein E.J."/>
            <person name="Blaser M.J."/>
        </authorList>
    </citation>
    <scope>NUCLEOTIDE SEQUENCE [LARGE SCALE GENOMIC DNA]</scope>
    <source>
        <strain evidence="1 2">NYU-BL-A4</strain>
    </source>
</reference>
<protein>
    <recommendedName>
        <fullName evidence="3">RCK N-terminal domain-containing protein</fullName>
    </recommendedName>
</protein>
<evidence type="ECO:0000313" key="1">
    <source>
        <dbReference type="EMBL" id="OLU47041.1"/>
    </source>
</evidence>
<proteinExistence type="predicted"/>
<accession>A0A1U7NNX1</accession>
<dbReference type="EMBL" id="MPKA01000055">
    <property type="protein sequence ID" value="OLU47041.1"/>
    <property type="molecule type" value="Genomic_DNA"/>
</dbReference>
<evidence type="ECO:0000313" key="2">
    <source>
        <dbReference type="Proteomes" id="UP000186705"/>
    </source>
</evidence>
<name>A0A1U7NNX1_9FIRM</name>
<dbReference type="AlphaFoldDB" id="A0A1U7NNX1"/>
<gene>
    <name evidence="1" type="ORF">BO225_03850</name>
</gene>
<dbReference type="InterPro" id="IPR036291">
    <property type="entry name" value="NAD(P)-bd_dom_sf"/>
</dbReference>
<dbReference type="Gene3D" id="3.40.50.720">
    <property type="entry name" value="NAD(P)-binding Rossmann-like Domain"/>
    <property type="match status" value="1"/>
</dbReference>
<sequence length="60" mass="6396">MDIVIVGDGKVGFTLASQLDHEGHNGAVIDNKTAVLEKTLNSLDVVGAWQWGHARNLVKG</sequence>
<organism evidence="1 2">
    <name type="scientific">Dubosiella newyorkensis</name>
    <dbReference type="NCBI Taxonomy" id="1862672"/>
    <lineage>
        <taxon>Bacteria</taxon>
        <taxon>Bacillati</taxon>
        <taxon>Bacillota</taxon>
        <taxon>Erysipelotrichia</taxon>
        <taxon>Erysipelotrichales</taxon>
        <taxon>Erysipelotrichaceae</taxon>
        <taxon>Dubosiella</taxon>
    </lineage>
</organism>
<dbReference type="Proteomes" id="UP000186705">
    <property type="component" value="Unassembled WGS sequence"/>
</dbReference>
<dbReference type="GeneID" id="78276648"/>
<dbReference type="RefSeq" id="WP_076340965.1">
    <property type="nucleotide sequence ID" value="NZ_CANTAN010000019.1"/>
</dbReference>
<comment type="caution">
    <text evidence="1">The sequence shown here is derived from an EMBL/GenBank/DDBJ whole genome shotgun (WGS) entry which is preliminary data.</text>
</comment>